<evidence type="ECO:0008006" key="3">
    <source>
        <dbReference type="Google" id="ProtNLM"/>
    </source>
</evidence>
<protein>
    <recommendedName>
        <fullName evidence="3">GH16 domain-containing protein</fullName>
    </recommendedName>
</protein>
<evidence type="ECO:0000313" key="1">
    <source>
        <dbReference type="EMBL" id="MFB9106194.1"/>
    </source>
</evidence>
<sequence length="247" mass="28603">MFQKTNKTLLSITFMVISLSSCSSVLKGKTNKISEKTNKKENITRWDFNTMTGWIDGSQNMKGLINYEINNSELMMTARANTWDRPKVRTVDKTYNVGKYTWRVFVPELGVGDMASIGAFIYHDDKHELDFEIGYGSTAVRQSLNAEPDDVIAYMTSQALPFQSIPKKIKRNQWYTLDIDLLLKNDKYEVVWYIDNTEMNRLSLNYGAEYPFTIFCSVENLKFIGDHIPSQDNYGLFDYVEFEAYLP</sequence>
<proteinExistence type="predicted"/>
<dbReference type="RefSeq" id="WP_290267728.1">
    <property type="nucleotide sequence ID" value="NZ_JAUFQP010000001.1"/>
</dbReference>
<reference evidence="1 2" key="1">
    <citation type="submission" date="2024-09" db="EMBL/GenBank/DDBJ databases">
        <authorList>
            <person name="Sun Q."/>
            <person name="Mori K."/>
        </authorList>
    </citation>
    <scope>NUCLEOTIDE SEQUENCE [LARGE SCALE GENOMIC DNA]</scope>
    <source>
        <strain evidence="1 2">CECT 8300</strain>
    </source>
</reference>
<name>A0ABV5H3B7_9FLAO</name>
<evidence type="ECO:0000313" key="2">
    <source>
        <dbReference type="Proteomes" id="UP001589590"/>
    </source>
</evidence>
<comment type="caution">
    <text evidence="1">The sequence shown here is derived from an EMBL/GenBank/DDBJ whole genome shotgun (WGS) entry which is preliminary data.</text>
</comment>
<accession>A0ABV5H3B7</accession>
<keyword evidence="2" id="KW-1185">Reference proteome</keyword>
<dbReference type="EMBL" id="JBHMFA010000015">
    <property type="protein sequence ID" value="MFB9106194.1"/>
    <property type="molecule type" value="Genomic_DNA"/>
</dbReference>
<gene>
    <name evidence="1" type="ORF">ACFFU1_14920</name>
</gene>
<dbReference type="SUPFAM" id="SSF49899">
    <property type="entry name" value="Concanavalin A-like lectins/glucanases"/>
    <property type="match status" value="1"/>
</dbReference>
<dbReference type="PROSITE" id="PS51257">
    <property type="entry name" value="PROKAR_LIPOPROTEIN"/>
    <property type="match status" value="1"/>
</dbReference>
<dbReference type="Proteomes" id="UP001589590">
    <property type="component" value="Unassembled WGS sequence"/>
</dbReference>
<dbReference type="InterPro" id="IPR013320">
    <property type="entry name" value="ConA-like_dom_sf"/>
</dbReference>
<organism evidence="1 2">
    <name type="scientific">Algibacter miyuki</name>
    <dbReference type="NCBI Taxonomy" id="1306933"/>
    <lineage>
        <taxon>Bacteria</taxon>
        <taxon>Pseudomonadati</taxon>
        <taxon>Bacteroidota</taxon>
        <taxon>Flavobacteriia</taxon>
        <taxon>Flavobacteriales</taxon>
        <taxon>Flavobacteriaceae</taxon>
        <taxon>Algibacter</taxon>
    </lineage>
</organism>